<dbReference type="InterPro" id="IPR038430">
    <property type="entry name" value="NDAH_ubi_oxred_su3_sf"/>
</dbReference>
<dbReference type="PANTHER" id="PTHR11058:SF9">
    <property type="entry name" value="NADH-UBIQUINONE OXIDOREDUCTASE CHAIN 3"/>
    <property type="match status" value="1"/>
</dbReference>
<proteinExistence type="inferred from homology"/>
<accession>X0VJE6</accession>
<dbReference type="InterPro" id="IPR000440">
    <property type="entry name" value="NADH_UbQ/plastoQ_OxRdtase_su3"/>
</dbReference>
<gene>
    <name evidence="8" type="ORF">S01H1_54577</name>
</gene>
<evidence type="ECO:0000256" key="5">
    <source>
        <dbReference type="ARBA" id="ARBA00022989"/>
    </source>
</evidence>
<evidence type="ECO:0000256" key="4">
    <source>
        <dbReference type="ARBA" id="ARBA00022692"/>
    </source>
</evidence>
<feature type="non-terminal residue" evidence="8">
    <location>
        <position position="1"/>
    </location>
</feature>
<reference evidence="8" key="1">
    <citation type="journal article" date="2014" name="Front. Microbiol.">
        <title>High frequency of phylogenetically diverse reductive dehalogenase-homologous genes in deep subseafloor sedimentary metagenomes.</title>
        <authorList>
            <person name="Kawai M."/>
            <person name="Futagami T."/>
            <person name="Toyoda A."/>
            <person name="Takaki Y."/>
            <person name="Nishi S."/>
            <person name="Hori S."/>
            <person name="Arai W."/>
            <person name="Tsubouchi T."/>
            <person name="Morono Y."/>
            <person name="Uchiyama I."/>
            <person name="Ito T."/>
            <person name="Fujiyama A."/>
            <person name="Inagaki F."/>
            <person name="Takami H."/>
        </authorList>
    </citation>
    <scope>NUCLEOTIDE SEQUENCE</scope>
    <source>
        <strain evidence="8">Expedition CK06-06</strain>
    </source>
</reference>
<dbReference type="EMBL" id="BARS01035425">
    <property type="protein sequence ID" value="GAG18370.1"/>
    <property type="molecule type" value="Genomic_DNA"/>
</dbReference>
<feature type="transmembrane region" description="Helical" evidence="7">
    <location>
        <begin position="52"/>
        <end position="73"/>
    </location>
</feature>
<feature type="transmembrane region" description="Helical" evidence="7">
    <location>
        <begin position="79"/>
        <end position="101"/>
    </location>
</feature>
<evidence type="ECO:0000256" key="1">
    <source>
        <dbReference type="ARBA" id="ARBA00004370"/>
    </source>
</evidence>
<comment type="subcellular location">
    <subcellularLocation>
        <location evidence="1">Membrane</location>
    </subcellularLocation>
</comment>
<evidence type="ECO:0000256" key="7">
    <source>
        <dbReference type="SAM" id="Phobius"/>
    </source>
</evidence>
<organism evidence="8">
    <name type="scientific">marine sediment metagenome</name>
    <dbReference type="NCBI Taxonomy" id="412755"/>
    <lineage>
        <taxon>unclassified sequences</taxon>
        <taxon>metagenomes</taxon>
        <taxon>ecological metagenomes</taxon>
    </lineage>
</organism>
<evidence type="ECO:0000256" key="6">
    <source>
        <dbReference type="ARBA" id="ARBA00023136"/>
    </source>
</evidence>
<evidence type="ECO:0008006" key="9">
    <source>
        <dbReference type="Google" id="ProtNLM"/>
    </source>
</evidence>
<comment type="similarity">
    <text evidence="2">Belongs to the complex I subunit 3 family.</text>
</comment>
<keyword evidence="3" id="KW-0813">Transport</keyword>
<sequence length="110" mass="12648">VAILFTVSTLLLPTTLRFLKIVPKNPNPTKNATFECGMETIGKTWVQFNVRYYFYALIFLALDVLVVFLYPWAVNLRELGYSGLIGVLILISIIAVGYIYAWRKNVLEWK</sequence>
<dbReference type="AlphaFoldDB" id="X0VJE6"/>
<evidence type="ECO:0000313" key="8">
    <source>
        <dbReference type="EMBL" id="GAG18370.1"/>
    </source>
</evidence>
<dbReference type="Gene3D" id="1.20.58.1610">
    <property type="entry name" value="NADH:ubiquinone/plastoquinone oxidoreductase, chain 3"/>
    <property type="match status" value="1"/>
</dbReference>
<name>X0VJE6_9ZZZZ</name>
<keyword evidence="6 7" id="KW-0472">Membrane</keyword>
<evidence type="ECO:0000256" key="3">
    <source>
        <dbReference type="ARBA" id="ARBA00022448"/>
    </source>
</evidence>
<dbReference type="GO" id="GO:0030964">
    <property type="term" value="C:NADH dehydrogenase complex"/>
    <property type="evidence" value="ECO:0007669"/>
    <property type="project" value="TreeGrafter"/>
</dbReference>
<evidence type="ECO:0000256" key="2">
    <source>
        <dbReference type="ARBA" id="ARBA00008472"/>
    </source>
</evidence>
<dbReference type="Pfam" id="PF00507">
    <property type="entry name" value="Oxidored_q4"/>
    <property type="match status" value="1"/>
</dbReference>
<dbReference type="PANTHER" id="PTHR11058">
    <property type="entry name" value="NADH-UBIQUINONE OXIDOREDUCTASE CHAIN 3"/>
    <property type="match status" value="1"/>
</dbReference>
<keyword evidence="5 7" id="KW-1133">Transmembrane helix</keyword>
<protein>
    <recommendedName>
        <fullName evidence="9">NADH-quinone oxidoreductase subunit</fullName>
    </recommendedName>
</protein>
<keyword evidence="4 7" id="KW-0812">Transmembrane</keyword>
<comment type="caution">
    <text evidence="8">The sequence shown here is derived from an EMBL/GenBank/DDBJ whole genome shotgun (WGS) entry which is preliminary data.</text>
</comment>
<dbReference type="GO" id="GO:0008137">
    <property type="term" value="F:NADH dehydrogenase (ubiquinone) activity"/>
    <property type="evidence" value="ECO:0007669"/>
    <property type="project" value="InterPro"/>
</dbReference>